<protein>
    <recommendedName>
        <fullName evidence="1">DUF4123 domain-containing protein</fullName>
    </recommendedName>
</protein>
<name>A0A239GM78_9PSED</name>
<dbReference type="EMBL" id="FZOG01000004">
    <property type="protein sequence ID" value="SNS70081.1"/>
    <property type="molecule type" value="Genomic_DNA"/>
</dbReference>
<dbReference type="AlphaFoldDB" id="A0A239GM78"/>
<reference evidence="3" key="1">
    <citation type="submission" date="2017-06" db="EMBL/GenBank/DDBJ databases">
        <authorList>
            <person name="Varghese N."/>
            <person name="Submissions S."/>
        </authorList>
    </citation>
    <scope>NUCLEOTIDE SEQUENCE [LARGE SCALE GENOMIC DNA]</scope>
    <source>
        <strain evidence="3">CIP 108523</strain>
    </source>
</reference>
<feature type="domain" description="DUF4123" evidence="1">
    <location>
        <begin position="9"/>
        <end position="128"/>
    </location>
</feature>
<dbReference type="InterPro" id="IPR025391">
    <property type="entry name" value="DUF4123"/>
</dbReference>
<sequence length="293" mass="33574">MTTFVEANYLLVDGVINPDALVTLYQRGEALDIQPLYIGTRWAELHDIGPILVCANGGRRLIDEWAARAMELQDACFLSSSAPIQTLADHLRHLISPPDVLGGEGLLRFADPLVAQHWLASYPQQQLNSLLGPIEAWSTPVFDHSWEPAAPIAWQRFTRTEPAQNWKEHNALLGQEQLDALDSAARWRFMERLNEMLQQHYPQLLAQISPEQRTYWFDQRLNEAQAWGLATERSLAIWVEYSLRWGEGFTLRANGPYQQWLERTPEALKLAPEMRIQQMDNDCLAIEFNKDVS</sequence>
<dbReference type="RefSeq" id="WP_089360406.1">
    <property type="nucleotide sequence ID" value="NZ_FZOG01000004.1"/>
</dbReference>
<gene>
    <name evidence="2" type="ORF">SAMN05216255_3046</name>
</gene>
<dbReference type="Pfam" id="PF13503">
    <property type="entry name" value="DUF4123"/>
    <property type="match status" value="1"/>
</dbReference>
<evidence type="ECO:0000259" key="1">
    <source>
        <dbReference type="Pfam" id="PF13503"/>
    </source>
</evidence>
<organism evidence="2 3">
    <name type="scientific">Pseudomonas segetis</name>
    <dbReference type="NCBI Taxonomy" id="298908"/>
    <lineage>
        <taxon>Bacteria</taxon>
        <taxon>Pseudomonadati</taxon>
        <taxon>Pseudomonadota</taxon>
        <taxon>Gammaproteobacteria</taxon>
        <taxon>Pseudomonadales</taxon>
        <taxon>Pseudomonadaceae</taxon>
        <taxon>Pseudomonas</taxon>
    </lineage>
</organism>
<proteinExistence type="predicted"/>
<dbReference type="Proteomes" id="UP000242915">
    <property type="component" value="Unassembled WGS sequence"/>
</dbReference>
<evidence type="ECO:0000313" key="2">
    <source>
        <dbReference type="EMBL" id="SNS70081.1"/>
    </source>
</evidence>
<evidence type="ECO:0000313" key="3">
    <source>
        <dbReference type="Proteomes" id="UP000242915"/>
    </source>
</evidence>
<accession>A0A239GM78</accession>
<keyword evidence="3" id="KW-1185">Reference proteome</keyword>